<dbReference type="Gene3D" id="3.40.50.1980">
    <property type="entry name" value="Nitrogenase molybdenum iron protein domain"/>
    <property type="match status" value="2"/>
</dbReference>
<reference evidence="3 4" key="1">
    <citation type="journal article" date="2011" name="J. Bacteriol.">
        <title>Genome sequence of the plant-pathogenic bacterium Dickeya dadantii 3937.</title>
        <authorList>
            <person name="Glasner J.D."/>
            <person name="Yang C.H."/>
            <person name="Reverchon S."/>
            <person name="Hugouvieux-Cotte-Pattat N."/>
            <person name="Condemine G."/>
            <person name="Bohin J.P."/>
            <person name="Van Gijsegem F."/>
            <person name="Yang S."/>
            <person name="Franza T."/>
            <person name="Expert D."/>
            <person name="Plunkett G. III"/>
            <person name="San Francisco M.J."/>
            <person name="Charkowski A.O."/>
            <person name="Py B."/>
            <person name="Bell K."/>
            <person name="Rauscher L."/>
            <person name="Rodriguez-Palenzuela P."/>
            <person name="Toussaint A."/>
            <person name="Holeva M.C."/>
            <person name="He S.Y."/>
            <person name="Douet V."/>
            <person name="Boccara M."/>
            <person name="Blanco C."/>
            <person name="Toth I."/>
            <person name="Anderson B.D."/>
            <person name="Biehl B.S."/>
            <person name="Mau B."/>
            <person name="Flynn S.M."/>
            <person name="Barras F."/>
            <person name="Lindeberg M."/>
            <person name="Birch P.R."/>
            <person name="Tsuyumu S."/>
            <person name="Shi X."/>
            <person name="Hibbing M."/>
            <person name="Yap M.N."/>
            <person name="Carpentier M."/>
            <person name="Dassa E."/>
            <person name="Umehara M."/>
            <person name="Kim J.F."/>
            <person name="Rusch M."/>
            <person name="Soni P."/>
            <person name="Mayhew G.F."/>
            <person name="Fouts D.E."/>
            <person name="Gill S.R."/>
            <person name="Blattner F.R."/>
            <person name="Keen N.T."/>
            <person name="Perna N.T."/>
        </authorList>
    </citation>
    <scope>NUCLEOTIDE SEQUENCE [LARGE SCALE GENOMIC DNA]</scope>
    <source>
        <strain evidence="3 4">3937</strain>
    </source>
</reference>
<evidence type="ECO:0000256" key="1">
    <source>
        <dbReference type="SAM" id="SignalP"/>
    </source>
</evidence>
<feature type="signal peptide" evidence="1">
    <location>
        <begin position="1"/>
        <end position="36"/>
    </location>
</feature>
<gene>
    <name evidence="3" type="ordered locus">Dda3937_02377</name>
</gene>
<evidence type="ECO:0000313" key="4">
    <source>
        <dbReference type="Proteomes" id="UP000006859"/>
    </source>
</evidence>
<dbReference type="HOGENOM" id="CLU_038034_5_0_6"/>
<dbReference type="PANTHER" id="PTHR30535:SF34">
    <property type="entry name" value="MOLYBDATE-BINDING PROTEIN MOLA"/>
    <property type="match status" value="1"/>
</dbReference>
<dbReference type="PROSITE" id="PS50983">
    <property type="entry name" value="FE_B12_PBP"/>
    <property type="match status" value="1"/>
</dbReference>
<dbReference type="STRING" id="198628.Dda3937_02377"/>
<dbReference type="eggNOG" id="COG0614">
    <property type="taxonomic scope" value="Bacteria"/>
</dbReference>
<feature type="chain" id="PRO_5003140184" evidence="1">
    <location>
        <begin position="37"/>
        <end position="387"/>
    </location>
</feature>
<protein>
    <submittedName>
        <fullName evidence="3">Periplasmic binding protein</fullName>
    </submittedName>
</protein>
<dbReference type="InterPro" id="IPR050902">
    <property type="entry name" value="ABC_Transporter_SBP"/>
</dbReference>
<dbReference type="Pfam" id="PF01497">
    <property type="entry name" value="Peripla_BP_2"/>
    <property type="match status" value="1"/>
</dbReference>
<dbReference type="AlphaFoldDB" id="E0SAY1"/>
<organism evidence="3 4">
    <name type="scientific">Dickeya dadantii (strain 3937)</name>
    <name type="common">Erwinia chrysanthemi (strain 3937)</name>
    <dbReference type="NCBI Taxonomy" id="198628"/>
    <lineage>
        <taxon>Bacteria</taxon>
        <taxon>Pseudomonadati</taxon>
        <taxon>Pseudomonadota</taxon>
        <taxon>Gammaproteobacteria</taxon>
        <taxon>Enterobacterales</taxon>
        <taxon>Pectobacteriaceae</taxon>
        <taxon>Dickeya</taxon>
    </lineage>
</organism>
<accession>E0SAY1</accession>
<keyword evidence="1" id="KW-0732">Signal</keyword>
<dbReference type="EMBL" id="CP002038">
    <property type="protein sequence ID" value="ADM99540.1"/>
    <property type="molecule type" value="Genomic_DNA"/>
</dbReference>
<dbReference type="PANTHER" id="PTHR30535">
    <property type="entry name" value="VITAMIN B12-BINDING PROTEIN"/>
    <property type="match status" value="1"/>
</dbReference>
<dbReference type="Proteomes" id="UP000006859">
    <property type="component" value="Chromosome"/>
</dbReference>
<name>E0SAY1_DICD3</name>
<sequence>MTPVKQWLITGKIMLKKSWRPILLATTLTTAFASFATQYPLTITDIDGQSVTIKQEPQRIVLQDGRDIMAMALLDRDNPFGRLVAWNNLPKKQDTATWDLLKGKWPQSESILDMGFSDKGEVELESILAKKPDLMIAQLRAKPALMENGVIGKLNALHIPLVFVDYEIEPAKNTAPSVDLLGKVLNREENAKAYTDFYRQHFDSIQKVTASIATKPNVFIEPIAGNTDACCFTHSHSGWGGLLEAIGAKNIGSGLLPGASGFVSLEKVISEKPDTYIMTGSKRGNGTSKILPFGYGAGDSDIQDKAKALLSRTGVDQIPAIKAGQVYGVYHHFYNHPYNIVGMEYLAKAVYPKQFSTLNPDDTYHYIVRHFTTLPDNNFVFARKLAE</sequence>
<proteinExistence type="predicted"/>
<keyword evidence="4" id="KW-1185">Reference proteome</keyword>
<evidence type="ECO:0000259" key="2">
    <source>
        <dbReference type="PROSITE" id="PS50983"/>
    </source>
</evidence>
<dbReference type="KEGG" id="ddd:Dda3937_02377"/>
<dbReference type="SUPFAM" id="SSF53807">
    <property type="entry name" value="Helical backbone' metal receptor"/>
    <property type="match status" value="1"/>
</dbReference>
<feature type="domain" description="Fe/B12 periplasmic-binding" evidence="2">
    <location>
        <begin position="59"/>
        <end position="358"/>
    </location>
</feature>
<evidence type="ECO:0000313" key="3">
    <source>
        <dbReference type="EMBL" id="ADM99540.1"/>
    </source>
</evidence>
<dbReference type="InterPro" id="IPR002491">
    <property type="entry name" value="ABC_transptr_periplasmic_BD"/>
</dbReference>